<dbReference type="Pfam" id="PF04380">
    <property type="entry name" value="BMFP"/>
    <property type="match status" value="1"/>
</dbReference>
<reference evidence="2" key="1">
    <citation type="submission" date="2023-04" db="EMBL/GenBank/DDBJ databases">
        <title>Complete genome sequence of Temperatibacter marinus.</title>
        <authorList>
            <person name="Rong J.-C."/>
            <person name="Yi M.-L."/>
            <person name="Zhao Q."/>
        </authorList>
    </citation>
    <scope>NUCLEOTIDE SEQUENCE</scope>
    <source>
        <strain evidence="2">NBRC 110045</strain>
    </source>
</reference>
<evidence type="ECO:0000313" key="3">
    <source>
        <dbReference type="Proteomes" id="UP001268683"/>
    </source>
</evidence>
<protein>
    <submittedName>
        <fullName evidence="2">Accessory factor UbiK family protein</fullName>
    </submittedName>
</protein>
<sequence length="81" mass="9166">MQTNNKFFDDMAQLASGAAGAVHSVKSEMEGQFQAWLERQLSSMDLVTREEFEVVRLMAEKARDENDALRAELEVLKSSKD</sequence>
<evidence type="ECO:0000256" key="1">
    <source>
        <dbReference type="SAM" id="Coils"/>
    </source>
</evidence>
<dbReference type="AlphaFoldDB" id="A0AA52EFN9"/>
<keyword evidence="1" id="KW-0175">Coiled coil</keyword>
<proteinExistence type="predicted"/>
<accession>A0AA52EFN9</accession>
<dbReference type="InterPro" id="IPR007475">
    <property type="entry name" value="UbiK"/>
</dbReference>
<gene>
    <name evidence="2" type="ORF">QGN29_08865</name>
</gene>
<name>A0AA52EFN9_9PROT</name>
<evidence type="ECO:0000313" key="2">
    <source>
        <dbReference type="EMBL" id="WND01669.1"/>
    </source>
</evidence>
<organism evidence="2 3">
    <name type="scientific">Temperatibacter marinus</name>
    <dbReference type="NCBI Taxonomy" id="1456591"/>
    <lineage>
        <taxon>Bacteria</taxon>
        <taxon>Pseudomonadati</taxon>
        <taxon>Pseudomonadota</taxon>
        <taxon>Alphaproteobacteria</taxon>
        <taxon>Kordiimonadales</taxon>
        <taxon>Temperatibacteraceae</taxon>
        <taxon>Temperatibacter</taxon>
    </lineage>
</organism>
<keyword evidence="3" id="KW-1185">Reference proteome</keyword>
<dbReference type="Proteomes" id="UP001268683">
    <property type="component" value="Chromosome"/>
</dbReference>
<feature type="coiled-coil region" evidence="1">
    <location>
        <begin position="52"/>
        <end position="79"/>
    </location>
</feature>
<dbReference type="KEGG" id="tmk:QGN29_08865"/>
<dbReference type="RefSeq" id="WP_310797498.1">
    <property type="nucleotide sequence ID" value="NZ_CP123872.1"/>
</dbReference>
<dbReference type="EMBL" id="CP123872">
    <property type="protein sequence ID" value="WND01669.1"/>
    <property type="molecule type" value="Genomic_DNA"/>
</dbReference>